<keyword evidence="1" id="KW-0472">Membrane</keyword>
<name>A0A1R0XTC2_9BACL</name>
<dbReference type="InterPro" id="IPR025436">
    <property type="entry name" value="DUF4179"/>
</dbReference>
<organism evidence="4 5">
    <name type="scientific">Paenibacillus odorifer</name>
    <dbReference type="NCBI Taxonomy" id="189426"/>
    <lineage>
        <taxon>Bacteria</taxon>
        <taxon>Bacillati</taxon>
        <taxon>Bacillota</taxon>
        <taxon>Bacilli</taxon>
        <taxon>Bacillales</taxon>
        <taxon>Paenibacillaceae</taxon>
        <taxon>Paenibacillus</taxon>
    </lineage>
</organism>
<dbReference type="AlphaFoldDB" id="A0A1R0XTC2"/>
<evidence type="ECO:0000259" key="3">
    <source>
        <dbReference type="Pfam" id="PF18705"/>
    </source>
</evidence>
<comment type="caution">
    <text evidence="4">The sequence shown here is derived from an EMBL/GenBank/DDBJ whole genome shotgun (WGS) entry which is preliminary data.</text>
</comment>
<feature type="domain" description="DUF5643" evidence="3">
    <location>
        <begin position="257"/>
        <end position="358"/>
    </location>
</feature>
<evidence type="ECO:0008006" key="6">
    <source>
        <dbReference type="Google" id="ProtNLM"/>
    </source>
</evidence>
<evidence type="ECO:0000313" key="4">
    <source>
        <dbReference type="EMBL" id="OMD38162.1"/>
    </source>
</evidence>
<sequence length="385" mass="42430">MNNNHLEKQIRELGKANIQELPPLLRSRQDSIYASLATIVQDPVEKEKKKRIYPKIAAAVSVAIVLSVMLTAVYPPALANALKQLPWIGGIFERADDIGLQAAQRLGLITRPNSSDTHEGITLSAEEAVFDGNRLAFSVKREGDELEGKLAGVTIGEDGKPFLAKGAITSAEVLIDGSSLEEFSDGHWEAVPFLTWTEGKEQSTAIFELVDSSNLGITKPFPDQFVLTVTLHLNGIDTPYVLEIPARKVTENSIAVPDIRAQAQGWSLTLQKLEYSPLTTRLLLNIEQETDGDHTDFNTLGFEVKDEQGLVLKNISQKALLSSNRSQDVNLLIEPFEKYPNMLTIRGYLYEFEDSKSKSGAFKADSSGNPVKHYIDGLEINVLVK</sequence>
<gene>
    <name evidence="4" type="ORF">BSK52_19980</name>
</gene>
<dbReference type="Proteomes" id="UP000187439">
    <property type="component" value="Unassembled WGS sequence"/>
</dbReference>
<evidence type="ECO:0000256" key="1">
    <source>
        <dbReference type="SAM" id="Phobius"/>
    </source>
</evidence>
<evidence type="ECO:0000259" key="2">
    <source>
        <dbReference type="Pfam" id="PF13786"/>
    </source>
</evidence>
<feature type="transmembrane region" description="Helical" evidence="1">
    <location>
        <begin position="56"/>
        <end position="74"/>
    </location>
</feature>
<dbReference type="Gene3D" id="2.60.40.1630">
    <property type="entry name" value="bacillus anthracis domain"/>
    <property type="match status" value="1"/>
</dbReference>
<dbReference type="Pfam" id="PF13786">
    <property type="entry name" value="DUF4179"/>
    <property type="match status" value="1"/>
</dbReference>
<reference evidence="4 5" key="1">
    <citation type="submission" date="2016-10" db="EMBL/GenBank/DDBJ databases">
        <title>Paenibacillus species isolates.</title>
        <authorList>
            <person name="Beno S.M."/>
        </authorList>
    </citation>
    <scope>NUCLEOTIDE SEQUENCE [LARGE SCALE GENOMIC DNA]</scope>
    <source>
        <strain evidence="4 5">FSL H7-0710</strain>
    </source>
</reference>
<keyword evidence="1" id="KW-0812">Transmembrane</keyword>
<keyword evidence="1" id="KW-1133">Transmembrane helix</keyword>
<dbReference type="Pfam" id="PF18705">
    <property type="entry name" value="DUF5643"/>
    <property type="match status" value="1"/>
</dbReference>
<feature type="domain" description="DUF4179" evidence="2">
    <location>
        <begin position="48"/>
        <end position="140"/>
    </location>
</feature>
<evidence type="ECO:0000313" key="5">
    <source>
        <dbReference type="Proteomes" id="UP000187439"/>
    </source>
</evidence>
<accession>A0A1R0XTC2</accession>
<protein>
    <recommendedName>
        <fullName evidence="6">DUF4179 domain-containing protein</fullName>
    </recommendedName>
</protein>
<proteinExistence type="predicted"/>
<dbReference type="RefSeq" id="WP_076120388.1">
    <property type="nucleotide sequence ID" value="NZ_MPTC01000019.1"/>
</dbReference>
<dbReference type="InterPro" id="IPR040680">
    <property type="entry name" value="DUF5643"/>
</dbReference>
<dbReference type="EMBL" id="MPTC01000019">
    <property type="protein sequence ID" value="OMD38162.1"/>
    <property type="molecule type" value="Genomic_DNA"/>
</dbReference>